<dbReference type="Proteomes" id="UP000182259">
    <property type="component" value="Chromosome VI"/>
</dbReference>
<dbReference type="PROSITE" id="PS50077">
    <property type="entry name" value="HEAT_REPEAT"/>
    <property type="match status" value="1"/>
</dbReference>
<feature type="domain" description="BP28 C-terminal" evidence="11">
    <location>
        <begin position="1578"/>
        <end position="1727"/>
    </location>
</feature>
<feature type="region of interest" description="Disordered" evidence="10">
    <location>
        <begin position="1461"/>
        <end position="1480"/>
    </location>
</feature>
<evidence type="ECO:0000256" key="7">
    <source>
        <dbReference type="ARBA" id="ARBA00023274"/>
    </source>
</evidence>
<proteinExistence type="inferred from homology"/>
<dbReference type="InterPro" id="IPR016024">
    <property type="entry name" value="ARM-type_fold"/>
</dbReference>
<evidence type="ECO:0000313" key="13">
    <source>
        <dbReference type="Proteomes" id="UP000182259"/>
    </source>
</evidence>
<evidence type="ECO:0000259" key="11">
    <source>
        <dbReference type="SMART" id="SM01036"/>
    </source>
</evidence>
<dbReference type="Pfam" id="PF12397">
    <property type="entry name" value="U3snoRNP10"/>
    <property type="match status" value="1"/>
</dbReference>
<organism evidence="12 13">
    <name type="scientific">Sungouiella intermedia</name>
    <dbReference type="NCBI Taxonomy" id="45354"/>
    <lineage>
        <taxon>Eukaryota</taxon>
        <taxon>Fungi</taxon>
        <taxon>Dikarya</taxon>
        <taxon>Ascomycota</taxon>
        <taxon>Saccharomycotina</taxon>
        <taxon>Pichiomycetes</taxon>
        <taxon>Metschnikowiaceae</taxon>
        <taxon>Sungouiella</taxon>
    </lineage>
</organism>
<dbReference type="GO" id="GO:0030686">
    <property type="term" value="C:90S preribosome"/>
    <property type="evidence" value="ECO:0007669"/>
    <property type="project" value="TreeGrafter"/>
</dbReference>
<dbReference type="GO" id="GO:0032040">
    <property type="term" value="C:small-subunit processome"/>
    <property type="evidence" value="ECO:0007669"/>
    <property type="project" value="TreeGrafter"/>
</dbReference>
<dbReference type="InterPro" id="IPR056473">
    <property type="entry name" value="HEAT_Utp10/HEAT1"/>
</dbReference>
<dbReference type="SMART" id="SM01036">
    <property type="entry name" value="BP28CT"/>
    <property type="match status" value="1"/>
</dbReference>
<dbReference type="GO" id="GO:0030515">
    <property type="term" value="F:snoRNA binding"/>
    <property type="evidence" value="ECO:0007669"/>
    <property type="project" value="TreeGrafter"/>
</dbReference>
<feature type="repeat" description="HEAT" evidence="8">
    <location>
        <begin position="1820"/>
        <end position="1858"/>
    </location>
</feature>
<dbReference type="InterPro" id="IPR021133">
    <property type="entry name" value="HEAT_type_2"/>
</dbReference>
<reference evidence="12 13" key="1">
    <citation type="submission" date="2016-10" db="EMBL/GenBank/DDBJ databases">
        <authorList>
            <person name="de Groot N.N."/>
        </authorList>
    </citation>
    <scope>NUCLEOTIDE SEQUENCE [LARGE SCALE GENOMIC DNA]</scope>
    <source>
        <strain evidence="12 13">PYCC 4715</strain>
    </source>
</reference>
<keyword evidence="6 9" id="KW-0539">Nucleus</keyword>
<dbReference type="Pfam" id="PF08146">
    <property type="entry name" value="BP28CT"/>
    <property type="match status" value="1"/>
</dbReference>
<dbReference type="GO" id="GO:0000462">
    <property type="term" value="P:maturation of SSU-rRNA from tricistronic rRNA transcript (SSU-rRNA, 5.8S rRNA, LSU-rRNA)"/>
    <property type="evidence" value="ECO:0007669"/>
    <property type="project" value="TreeGrafter"/>
</dbReference>
<sequence>MSSLSQQLKAISEKNASVALDRKTRSKIHSRSLIFDAKIAAAQDYDYIYQIGCEGLAELSEIDSRFQKFSETLFSERSLTFDRNVQTKEIMAHVNLNLEAFINLIAPFYHLNPALKAMEWLVRRYHVNIHNGELLLLSVLPYHAQPVFSRFMNVIPNTSWPAIFSSIIGYKEMLKPPPASSILKCFHNDPEFFKLYSQYLVDQLKNKTIYKEMLVFYLSNTVQVLASHARDTEILNSRYIPTLLETFEELFAEHSFKYLATLNVDVKLTAYAIVSVLCSIVPLSDVLVFSFTSSIINSTLAFLSALRRQTLIVLGQLWNYYNESGVPASRNVFAGLPVNTLLQDESILHMLLDEKYNLNKFLFFYFDNGINQDDADVIRVLKLVDITTSDFLFELAASKLLAFVASPEGASVRPEAVGLFEKLVKTNKQKVLEILESQSKTFADLEVILMHTFSGNDVSDGAYEADLEDIEVPAATASSSDELYAQCKPKNSDFLNVASSEEFNSMSLVLLNSIRKLDAQEQIDSVFSFLKVVFSENIETAVSFLLRLALTPLVPTQMKLVALTCIKAKLKEAVIENSQINYYLLVPILILGLADTNKSIRRAFVNLLSDVKNQSAALNEGNPKKVKCDLFMESQIYGETEPAKRSIVSPQAGDAMLDVLFEEASTLEDVIVDASRIRILVFETLFKSTKSGKKFGSLLLKTFILNQWSLPFWPLQFKFRVWNIIAAENIATKGSDDRFFFVDDVKKYFIKRHQWIEEAASSGIEFGEFVELPLVKMVGGRTSNEKKIAKEIEWLLTALSTTGGIQVASNERLIELFPAIASDEVKLRICSELIELVIREDDVTLEFDPVETLQSFNFSKHSMVALLDTVNIVTQVPEQGVAKRRRRSSSSTQKNMARDDISSMASAHLRKLSIILDVLENHLRNKPLDLADPELLQALFKILTDLDYLGNDGKMPVLYAQETLASCMLLSIVQMKSATSKKKLKFDSNSIRADLIVNSIRLSQSPQVQNRLLLVIAELASLAPEIILHSVMPIFTFMGAHTIRQDDEFSSSALQQTISKVIPAITSASASASHEIEFLLTSFITAFQHIPRHRRVKLFVSLIRTLGCNQSLHTIMFLIGQQYAANVAKGKTIECNSLLDFVTALLKIFTADECLESIANFYELWDLIPDSEVDKDSELYTQLSSRSIYGTAVVNLTGKELVQRKAALLEFLNKVLGSDEEASAASNSVSLKMKVSLVLFDEQVDDEDKQNVLQRFNKVTSFILGSLDTFSNSDFQSKEIVSALYDLLKGLLNLLPLSYYINSIAESLKTADDDVSIKIARNFAILAGSKFENEVNANSFDDNIDSVVMDELLPILVEGIDKYESIELVQAYLDTFATIVNKMGSSSTELSSSTNAKFLVNSLKVFTSEKCLLNGQTEILVSSLNAITSIINILGVKSIGFLPKILPPALTILETTFEKLTEDSDVESEDEDEDEEDESKTLIQGSILMLFACLIKKMPVFVLSSLKQILKSVLLCDRIDNAIRSSILNLAVEHLDKAQVLQGLCNLALTDDVYALDSAADLGLYLNSVKSTIDSIDKKGATSQSSLFMKWLIKSFGFRTEYGEEKFSDNTVHSIESSFHQCGLAYVMKLNDKSFRPLFASLVRWAVSGEGSVVEASEVSRLEAFFKFFNKLQDNLKSIITSYFSYLLDPTIAILKRFESGDLKETNLRRIVLHGLGSSFKYDQDDYWSHLLRFETMVAPLLGQLGNIEPTIGKHLVKTISFFVSNVSSDEYNDTLVKTLVRYISNEYENTLNTKIWTIRVLKAVFQKMGEQWLSYLPTFIPYIAELLEDDDEEVEMEVRKDLVRVIENILGEPLDRYLN</sequence>
<evidence type="ECO:0000256" key="9">
    <source>
        <dbReference type="RuleBase" id="RU367065"/>
    </source>
</evidence>
<gene>
    <name evidence="12" type="ORF">SAMEA4029009_CIC11G00000001624</name>
</gene>
<comment type="subunit">
    <text evidence="9">Component of the ribosomal small subunit (SSU) processome.</text>
</comment>
<dbReference type="PANTHER" id="PTHR13457:SF1">
    <property type="entry name" value="HEAT REPEAT-CONTAINING PROTEIN 1"/>
    <property type="match status" value="1"/>
</dbReference>
<dbReference type="GO" id="GO:0045943">
    <property type="term" value="P:positive regulation of transcription by RNA polymerase I"/>
    <property type="evidence" value="ECO:0007669"/>
    <property type="project" value="TreeGrafter"/>
</dbReference>
<dbReference type="Gene3D" id="1.25.10.10">
    <property type="entry name" value="Leucine-rich Repeat Variant"/>
    <property type="match status" value="2"/>
</dbReference>
<dbReference type="PANTHER" id="PTHR13457">
    <property type="entry name" value="BAP28"/>
    <property type="match status" value="1"/>
</dbReference>
<comment type="subcellular location">
    <subcellularLocation>
        <location evidence="1 9">Nucleus</location>
        <location evidence="1 9">Nucleolus</location>
    </subcellularLocation>
</comment>
<dbReference type="InterPro" id="IPR040191">
    <property type="entry name" value="UTP10"/>
</dbReference>
<keyword evidence="4 9" id="KW-0690">Ribosome biogenesis</keyword>
<evidence type="ECO:0000256" key="5">
    <source>
        <dbReference type="ARBA" id="ARBA00022552"/>
    </source>
</evidence>
<accession>A0A1L0E0D8</accession>
<dbReference type="EMBL" id="LT635769">
    <property type="protein sequence ID" value="SGZ58014.1"/>
    <property type="molecule type" value="Genomic_DNA"/>
</dbReference>
<dbReference type="Pfam" id="PF23243">
    <property type="entry name" value="HEAT_HEATR1"/>
    <property type="match status" value="1"/>
</dbReference>
<dbReference type="SUPFAM" id="SSF48371">
    <property type="entry name" value="ARM repeat"/>
    <property type="match status" value="1"/>
</dbReference>
<evidence type="ECO:0000256" key="2">
    <source>
        <dbReference type="ARBA" id="ARBA00010559"/>
    </source>
</evidence>
<evidence type="ECO:0000256" key="3">
    <source>
        <dbReference type="ARBA" id="ARBA00015399"/>
    </source>
</evidence>
<dbReference type="InterPro" id="IPR012954">
    <property type="entry name" value="BP28_C_dom"/>
</dbReference>
<evidence type="ECO:0000256" key="4">
    <source>
        <dbReference type="ARBA" id="ARBA00022517"/>
    </source>
</evidence>
<protein>
    <recommendedName>
        <fullName evidence="3 9">U3 small nucleolar RNA-associated protein 10</fullName>
    </recommendedName>
</protein>
<evidence type="ECO:0000256" key="10">
    <source>
        <dbReference type="SAM" id="MobiDB-lite"/>
    </source>
</evidence>
<dbReference type="InterPro" id="IPR022125">
    <property type="entry name" value="U3snoRNP10_N"/>
</dbReference>
<feature type="region of interest" description="Disordered" evidence="10">
    <location>
        <begin position="878"/>
        <end position="897"/>
    </location>
</feature>
<evidence type="ECO:0000256" key="1">
    <source>
        <dbReference type="ARBA" id="ARBA00004604"/>
    </source>
</evidence>
<name>A0A1L0E0D8_9ASCO</name>
<evidence type="ECO:0000256" key="6">
    <source>
        <dbReference type="ARBA" id="ARBA00023242"/>
    </source>
</evidence>
<evidence type="ECO:0000256" key="8">
    <source>
        <dbReference type="PROSITE-ProRule" id="PRU00103"/>
    </source>
</evidence>
<comment type="similarity">
    <text evidence="2 9">Belongs to the HEATR1/UTP10 family.</text>
</comment>
<dbReference type="GO" id="GO:0034455">
    <property type="term" value="C:t-UTP complex"/>
    <property type="evidence" value="ECO:0007669"/>
    <property type="project" value="TreeGrafter"/>
</dbReference>
<keyword evidence="5 9" id="KW-0698">rRNA processing</keyword>
<feature type="compositionally biased region" description="Acidic residues" evidence="10">
    <location>
        <begin position="1463"/>
        <end position="1478"/>
    </location>
</feature>
<dbReference type="InterPro" id="IPR011989">
    <property type="entry name" value="ARM-like"/>
</dbReference>
<comment type="function">
    <text evidence="9">Involved in nucleolar processing of pre-18S ribosomal RNA.</text>
</comment>
<keyword evidence="7 9" id="KW-0687">Ribonucleoprotein</keyword>
<evidence type="ECO:0000313" key="12">
    <source>
        <dbReference type="EMBL" id="SGZ58014.1"/>
    </source>
</evidence>